<dbReference type="Proteomes" id="UP000219048">
    <property type="component" value="Unassembled WGS sequence"/>
</dbReference>
<evidence type="ECO:0008006" key="3">
    <source>
        <dbReference type="Google" id="ProtNLM"/>
    </source>
</evidence>
<name>A0A285MZE0_9FLAO</name>
<dbReference type="PROSITE" id="PS51257">
    <property type="entry name" value="PROKAR_LIPOPROTEIN"/>
    <property type="match status" value="1"/>
</dbReference>
<proteinExistence type="predicted"/>
<protein>
    <recommendedName>
        <fullName evidence="3">Selenophosphate synthetase</fullName>
    </recommendedName>
</protein>
<dbReference type="EMBL" id="OBEH01000008">
    <property type="protein sequence ID" value="SNZ01907.1"/>
    <property type="molecule type" value="Genomic_DNA"/>
</dbReference>
<dbReference type="RefSeq" id="WP_097047349.1">
    <property type="nucleotide sequence ID" value="NZ_OBEH01000008.1"/>
</dbReference>
<sequence length="227" mass="26193">MRTTPLLGILSILFLLSCKTEPKKVEQKEVQQKTILEKIAQAHGYDNWKSVKEFTFTFNVDRDSSHFERTWKWNPKTNDIMAISSGKDTLSYNRKSMDSTSFKTNAGFINDRYWILAPFNLIWDSGNFTYEHAESQKAPISGTPMQKLTIVYGNDGGYTPGDAYDFYFKGDFIVREWVFRKANQVEPSMITTWEDYAEIKGLKLAQDHKKAEEGFSLNFTNLVVTTD</sequence>
<evidence type="ECO:0000313" key="1">
    <source>
        <dbReference type="EMBL" id="SNZ01907.1"/>
    </source>
</evidence>
<organism evidence="1 2">
    <name type="scientific">Flagellimonas pacifica</name>
    <dbReference type="NCBI Taxonomy" id="1247520"/>
    <lineage>
        <taxon>Bacteria</taxon>
        <taxon>Pseudomonadati</taxon>
        <taxon>Bacteroidota</taxon>
        <taxon>Flavobacteriia</taxon>
        <taxon>Flavobacteriales</taxon>
        <taxon>Flavobacteriaceae</taxon>
        <taxon>Flagellimonas</taxon>
    </lineage>
</organism>
<keyword evidence="2" id="KW-1185">Reference proteome</keyword>
<reference evidence="2" key="1">
    <citation type="submission" date="2017-09" db="EMBL/GenBank/DDBJ databases">
        <authorList>
            <person name="Varghese N."/>
            <person name="Submissions S."/>
        </authorList>
    </citation>
    <scope>NUCLEOTIDE SEQUENCE [LARGE SCALE GENOMIC DNA]</scope>
    <source>
        <strain evidence="2">DSM 25885</strain>
    </source>
</reference>
<evidence type="ECO:0000313" key="2">
    <source>
        <dbReference type="Proteomes" id="UP000219048"/>
    </source>
</evidence>
<accession>A0A285MZE0</accession>
<dbReference type="AlphaFoldDB" id="A0A285MZE0"/>
<gene>
    <name evidence="1" type="ORF">SAMN06265377_3758</name>
</gene>
<dbReference type="OrthoDB" id="892266at2"/>